<accession>A0A915ITQ5</accession>
<organism evidence="5 6">
    <name type="scientific">Romanomermis culicivorax</name>
    <name type="common">Nematode worm</name>
    <dbReference type="NCBI Taxonomy" id="13658"/>
    <lineage>
        <taxon>Eukaryota</taxon>
        <taxon>Metazoa</taxon>
        <taxon>Ecdysozoa</taxon>
        <taxon>Nematoda</taxon>
        <taxon>Enoplea</taxon>
        <taxon>Dorylaimia</taxon>
        <taxon>Mermithida</taxon>
        <taxon>Mermithoidea</taxon>
        <taxon>Mermithidae</taxon>
        <taxon>Romanomermis</taxon>
    </lineage>
</organism>
<keyword evidence="1" id="KW-0646">Protease inhibitor</keyword>
<dbReference type="GO" id="GO:0004867">
    <property type="term" value="F:serine-type endopeptidase inhibitor activity"/>
    <property type="evidence" value="ECO:0007669"/>
    <property type="project" value="UniProtKB-KW"/>
</dbReference>
<evidence type="ECO:0000256" key="3">
    <source>
        <dbReference type="ARBA" id="ARBA00023157"/>
    </source>
</evidence>
<dbReference type="Proteomes" id="UP000887565">
    <property type="component" value="Unplaced"/>
</dbReference>
<evidence type="ECO:0000313" key="6">
    <source>
        <dbReference type="WBParaSite" id="nRc.2.0.1.t17206-RA"/>
    </source>
</evidence>
<dbReference type="SMART" id="SM00131">
    <property type="entry name" value="KU"/>
    <property type="match status" value="1"/>
</dbReference>
<dbReference type="PANTHER" id="PTHR10083">
    <property type="entry name" value="KUNITZ-TYPE PROTEASE INHIBITOR-RELATED"/>
    <property type="match status" value="1"/>
</dbReference>
<dbReference type="InterPro" id="IPR002223">
    <property type="entry name" value="Kunitz_BPTI"/>
</dbReference>
<feature type="domain" description="BPTI/Kunitz inhibitor" evidence="4">
    <location>
        <begin position="45"/>
        <end position="95"/>
    </location>
</feature>
<proteinExistence type="predicted"/>
<evidence type="ECO:0000313" key="5">
    <source>
        <dbReference type="Proteomes" id="UP000887565"/>
    </source>
</evidence>
<dbReference type="InterPro" id="IPR020901">
    <property type="entry name" value="Prtase_inh_Kunz-CS"/>
</dbReference>
<dbReference type="CDD" id="cd00109">
    <property type="entry name" value="Kunitz-type"/>
    <property type="match status" value="1"/>
</dbReference>
<dbReference type="AlphaFoldDB" id="A0A915ITQ5"/>
<dbReference type="PRINTS" id="PR00759">
    <property type="entry name" value="BASICPTASE"/>
</dbReference>
<keyword evidence="2" id="KW-0722">Serine protease inhibitor</keyword>
<evidence type="ECO:0000256" key="2">
    <source>
        <dbReference type="ARBA" id="ARBA00022900"/>
    </source>
</evidence>
<dbReference type="Pfam" id="PF00014">
    <property type="entry name" value="Kunitz_BPTI"/>
    <property type="match status" value="1"/>
</dbReference>
<reference evidence="6" key="1">
    <citation type="submission" date="2022-11" db="UniProtKB">
        <authorList>
            <consortium name="WormBaseParasite"/>
        </authorList>
    </citation>
    <scope>IDENTIFICATION</scope>
</reference>
<dbReference type="FunFam" id="4.10.410.10:FF:000020">
    <property type="entry name" value="Collagen, type VI, alpha 3"/>
    <property type="match status" value="1"/>
</dbReference>
<evidence type="ECO:0000256" key="1">
    <source>
        <dbReference type="ARBA" id="ARBA00022690"/>
    </source>
</evidence>
<evidence type="ECO:0000259" key="4">
    <source>
        <dbReference type="PROSITE" id="PS50279"/>
    </source>
</evidence>
<protein>
    <submittedName>
        <fullName evidence="6">BPTI/Kunitz inhibitor domain-containing protein</fullName>
    </submittedName>
</protein>
<dbReference type="PANTHER" id="PTHR10083:SF328">
    <property type="entry name" value="TISSUE FACTOR PATHWAY INHIBITOR"/>
    <property type="match status" value="1"/>
</dbReference>
<name>A0A915ITQ5_ROMCU</name>
<dbReference type="PROSITE" id="PS50279">
    <property type="entry name" value="BPTI_KUNITZ_2"/>
    <property type="match status" value="1"/>
</dbReference>
<dbReference type="InterPro" id="IPR050098">
    <property type="entry name" value="TFPI/VKTCI-like"/>
</dbReference>
<dbReference type="Gene3D" id="4.10.410.10">
    <property type="entry name" value="Pancreatic trypsin inhibitor Kunitz domain"/>
    <property type="match status" value="1"/>
</dbReference>
<sequence length="329" mass="37465">MGRYGGNGYNGTGRGRDDNTIMAFWPSDLEVVTPEDKIVNHTTICLQPAVVGECRALHRRWHFNKATGFCEQFHYGGCGGNDNNFKQLAECQRVCEDNQPCNKMPEKVPGHYKKTTRQNDRGCPVYKVTTDTKRTFIVYEGAILTFNCNVVTREEKSVHEIIALLPAQPSQRQLDTKFAQRFATIEGIKKKPINVKMVNKQTRIACNRTRRSFLSCAAIWRHRKHASILKDQQVQLEKIVSRIPGGVATLAWRNDERFIVVFCSAVHHAAYGFVDIELQIRFCKIDTCKCKYSGEHPVECQLKYVGNAHMSDYANKWSFAVALTDFLPP</sequence>
<dbReference type="GO" id="GO:0005615">
    <property type="term" value="C:extracellular space"/>
    <property type="evidence" value="ECO:0007669"/>
    <property type="project" value="TreeGrafter"/>
</dbReference>
<dbReference type="PROSITE" id="PS00280">
    <property type="entry name" value="BPTI_KUNITZ_1"/>
    <property type="match status" value="1"/>
</dbReference>
<dbReference type="WBParaSite" id="nRc.2.0.1.t17206-RA">
    <property type="protein sequence ID" value="nRc.2.0.1.t17206-RA"/>
    <property type="gene ID" value="nRc.2.0.1.g17206"/>
</dbReference>
<dbReference type="SUPFAM" id="SSF57362">
    <property type="entry name" value="BPTI-like"/>
    <property type="match status" value="1"/>
</dbReference>
<dbReference type="InterPro" id="IPR036880">
    <property type="entry name" value="Kunitz_BPTI_sf"/>
</dbReference>
<keyword evidence="5" id="KW-1185">Reference proteome</keyword>
<keyword evidence="3" id="KW-1015">Disulfide bond</keyword>